<evidence type="ECO:0000256" key="1">
    <source>
        <dbReference type="ARBA" id="ARBA00004141"/>
    </source>
</evidence>
<keyword evidence="6" id="KW-1185">Reference proteome</keyword>
<keyword evidence="4" id="KW-0472">Membrane</keyword>
<accession>A0A345NMX5</accession>
<evidence type="ECO:0000313" key="5">
    <source>
        <dbReference type="EMBL" id="AXH96383.1"/>
    </source>
</evidence>
<keyword evidence="2" id="KW-0812">Transmembrane</keyword>
<sequence length="138" mass="14597">MPTPCPRPPADVEALAAVFLTSGALHLVRPQVFEPIVPRQLPARRELVLVSGVAELACAVGLLAPRTRAPAGMASALLLLGVFPANVQMSLSYGRRAARTRRPAHVLAFVGTLARLPLQWPLVRTALRAGVARTATVA</sequence>
<keyword evidence="3" id="KW-1133">Transmembrane helix</keyword>
<organism evidence="5 6">
    <name type="scientific">Ornithinimicrobium avium</name>
    <dbReference type="NCBI Taxonomy" id="2283195"/>
    <lineage>
        <taxon>Bacteria</taxon>
        <taxon>Bacillati</taxon>
        <taxon>Actinomycetota</taxon>
        <taxon>Actinomycetes</taxon>
        <taxon>Micrococcales</taxon>
        <taxon>Ornithinimicrobiaceae</taxon>
        <taxon>Ornithinimicrobium</taxon>
    </lineage>
</organism>
<dbReference type="KEGG" id="orn:DV701_09860"/>
<reference evidence="5 6" key="1">
    <citation type="submission" date="2018-07" db="EMBL/GenBank/DDBJ databases">
        <title>Complete genome sequencing of Ornithinimicrobium sp. AMA3305.</title>
        <authorList>
            <person name="Bae J.-W."/>
        </authorList>
    </citation>
    <scope>NUCLEOTIDE SEQUENCE [LARGE SCALE GENOMIC DNA]</scope>
    <source>
        <strain evidence="5 6">AMA3305</strain>
    </source>
</reference>
<dbReference type="InterPro" id="IPR032808">
    <property type="entry name" value="DoxX"/>
</dbReference>
<dbReference type="Pfam" id="PF13564">
    <property type="entry name" value="DoxX_2"/>
    <property type="match status" value="1"/>
</dbReference>
<dbReference type="AlphaFoldDB" id="A0A345NMX5"/>
<evidence type="ECO:0000256" key="4">
    <source>
        <dbReference type="ARBA" id="ARBA00023136"/>
    </source>
</evidence>
<dbReference type="GO" id="GO:0016020">
    <property type="term" value="C:membrane"/>
    <property type="evidence" value="ECO:0007669"/>
    <property type="project" value="UniProtKB-SubCell"/>
</dbReference>
<name>A0A345NMX5_9MICO</name>
<protein>
    <submittedName>
        <fullName evidence="5">DoxX family protein</fullName>
    </submittedName>
</protein>
<dbReference type="OrthoDB" id="3267646at2"/>
<comment type="subcellular location">
    <subcellularLocation>
        <location evidence="1">Membrane</location>
        <topology evidence="1">Multi-pass membrane protein</topology>
    </subcellularLocation>
</comment>
<dbReference type="EMBL" id="CP031229">
    <property type="protein sequence ID" value="AXH96383.1"/>
    <property type="molecule type" value="Genomic_DNA"/>
</dbReference>
<dbReference type="PANTHER" id="PTHR36974">
    <property type="entry name" value="MEMBRANE PROTEIN-RELATED"/>
    <property type="match status" value="1"/>
</dbReference>
<evidence type="ECO:0000256" key="3">
    <source>
        <dbReference type="ARBA" id="ARBA00022989"/>
    </source>
</evidence>
<dbReference type="RefSeq" id="WP_114928148.1">
    <property type="nucleotide sequence ID" value="NZ_CP031229.1"/>
</dbReference>
<dbReference type="PANTHER" id="PTHR36974:SF1">
    <property type="entry name" value="DOXX FAMILY MEMBRANE PROTEIN"/>
    <property type="match status" value="1"/>
</dbReference>
<proteinExistence type="predicted"/>
<dbReference type="Proteomes" id="UP000253790">
    <property type="component" value="Chromosome"/>
</dbReference>
<gene>
    <name evidence="5" type="ORF">DV701_09860</name>
</gene>
<evidence type="ECO:0000256" key="2">
    <source>
        <dbReference type="ARBA" id="ARBA00022692"/>
    </source>
</evidence>
<evidence type="ECO:0000313" key="6">
    <source>
        <dbReference type="Proteomes" id="UP000253790"/>
    </source>
</evidence>